<dbReference type="AlphaFoldDB" id="A0A8K0XLH2"/>
<dbReference type="OrthoDB" id="3226552at2759"/>
<evidence type="ECO:0000256" key="1">
    <source>
        <dbReference type="SAM" id="MobiDB-lite"/>
    </source>
</evidence>
<feature type="region of interest" description="Disordered" evidence="1">
    <location>
        <begin position="342"/>
        <end position="372"/>
    </location>
</feature>
<dbReference type="Proteomes" id="UP000813824">
    <property type="component" value="Unassembled WGS sequence"/>
</dbReference>
<keyword evidence="3" id="KW-1185">Reference proteome</keyword>
<evidence type="ECO:0000313" key="3">
    <source>
        <dbReference type="Proteomes" id="UP000813824"/>
    </source>
</evidence>
<dbReference type="EMBL" id="JAEVFJ010000038">
    <property type="protein sequence ID" value="KAH8089877.1"/>
    <property type="molecule type" value="Genomic_DNA"/>
</dbReference>
<feature type="region of interest" description="Disordered" evidence="1">
    <location>
        <begin position="390"/>
        <end position="420"/>
    </location>
</feature>
<proteinExistence type="predicted"/>
<organism evidence="2 3">
    <name type="scientific">Cristinia sonorae</name>
    <dbReference type="NCBI Taxonomy" id="1940300"/>
    <lineage>
        <taxon>Eukaryota</taxon>
        <taxon>Fungi</taxon>
        <taxon>Dikarya</taxon>
        <taxon>Basidiomycota</taxon>
        <taxon>Agaricomycotina</taxon>
        <taxon>Agaricomycetes</taxon>
        <taxon>Agaricomycetidae</taxon>
        <taxon>Agaricales</taxon>
        <taxon>Pleurotineae</taxon>
        <taxon>Stephanosporaceae</taxon>
        <taxon>Cristinia</taxon>
    </lineage>
</organism>
<comment type="caution">
    <text evidence="2">The sequence shown here is derived from an EMBL/GenBank/DDBJ whole genome shotgun (WGS) entry which is preliminary data.</text>
</comment>
<feature type="region of interest" description="Disordered" evidence="1">
    <location>
        <begin position="45"/>
        <end position="69"/>
    </location>
</feature>
<feature type="compositionally biased region" description="Low complexity" evidence="1">
    <location>
        <begin position="45"/>
        <end position="60"/>
    </location>
</feature>
<gene>
    <name evidence="2" type="ORF">BXZ70DRAFT_494489</name>
</gene>
<protein>
    <submittedName>
        <fullName evidence="2">Uncharacterized protein</fullName>
    </submittedName>
</protein>
<sequence length="463" mass="51013">MDFEDTHRWSELIPPQTALTFAAMYDPNEGIITFSGGSLLESSDSGYTSASSPSKYSQDSDSPRDAYDSQSQVLTIDRLAYALDAVAPNSAALAVENESGLPFTFVCGALESQSMLMNIYGPTDNCHQCSSSSVHLPKPNHRLFVVNGPISPESDYLRGSGTVVASCADQADQEQQQQPQIEWSHLRQIGSKLLSAAKTPFDGRMFLKRCRSSESSRSSDEEGQTGEYSERFFEDACLTGNSFYTAPLLVNLNLKSTFSVTTASTSPFVHVSVPSVGSADSPQFPGAFPSPHNESNTLHIPHPNTDHARSETWRTPTLDAFEFLEGECPNSPREFRRRLKKMRRHRHPPPPPVCTSPCSHNHHHHQQHLDDLNEPASPEEVLARHEYNHVSAPSPSRCSGGSFSKTPRPPGLRRQKSFTAKMRKSVVEKLTKFGGAGAGDEQWVWVEVTHKVTQHVLSVSSSM</sequence>
<feature type="compositionally biased region" description="Polar residues" evidence="1">
    <location>
        <begin position="391"/>
        <end position="405"/>
    </location>
</feature>
<evidence type="ECO:0000313" key="2">
    <source>
        <dbReference type="EMBL" id="KAH8089877.1"/>
    </source>
</evidence>
<accession>A0A8K0XLH2</accession>
<name>A0A8K0XLH2_9AGAR</name>
<reference evidence="2" key="1">
    <citation type="journal article" date="2021" name="New Phytol.">
        <title>Evolutionary innovations through gain and loss of genes in the ectomycorrhizal Boletales.</title>
        <authorList>
            <person name="Wu G."/>
            <person name="Miyauchi S."/>
            <person name="Morin E."/>
            <person name="Kuo A."/>
            <person name="Drula E."/>
            <person name="Varga T."/>
            <person name="Kohler A."/>
            <person name="Feng B."/>
            <person name="Cao Y."/>
            <person name="Lipzen A."/>
            <person name="Daum C."/>
            <person name="Hundley H."/>
            <person name="Pangilinan J."/>
            <person name="Johnson J."/>
            <person name="Barry K."/>
            <person name="LaButti K."/>
            <person name="Ng V."/>
            <person name="Ahrendt S."/>
            <person name="Min B."/>
            <person name="Choi I.G."/>
            <person name="Park H."/>
            <person name="Plett J.M."/>
            <person name="Magnuson J."/>
            <person name="Spatafora J.W."/>
            <person name="Nagy L.G."/>
            <person name="Henrissat B."/>
            <person name="Grigoriev I.V."/>
            <person name="Yang Z.L."/>
            <person name="Xu J."/>
            <person name="Martin F.M."/>
        </authorList>
    </citation>
    <scope>NUCLEOTIDE SEQUENCE</scope>
    <source>
        <strain evidence="2">KKN 215</strain>
    </source>
</reference>
<feature type="compositionally biased region" description="Basic residues" evidence="1">
    <location>
        <begin position="411"/>
        <end position="420"/>
    </location>
</feature>